<dbReference type="Pfam" id="PF13511">
    <property type="entry name" value="DUF4124"/>
    <property type="match status" value="1"/>
</dbReference>
<protein>
    <recommendedName>
        <fullName evidence="3">DUF4124 domain-containing protein</fullName>
    </recommendedName>
</protein>
<sequence>MKRALLPNLLAAGAAVAALLLPVAASAQYIWLDEKGSRHYSDMPPPPSVPSNRILKQPGAPASAQQNPADEKPANAAKTAPTLAEQNAEFRKRRADQAEKEKKAADEAARAADKAKNCERAHDFQRLLDSGERIARTDKNGERTFLTDEQRARESRENRQTLADCK</sequence>
<organism evidence="4 5">
    <name type="scientific">Noviherbaspirillum denitrificans</name>
    <dbReference type="NCBI Taxonomy" id="1968433"/>
    <lineage>
        <taxon>Bacteria</taxon>
        <taxon>Pseudomonadati</taxon>
        <taxon>Pseudomonadota</taxon>
        <taxon>Betaproteobacteria</taxon>
        <taxon>Burkholderiales</taxon>
        <taxon>Oxalobacteraceae</taxon>
        <taxon>Noviherbaspirillum</taxon>
    </lineage>
</organism>
<feature type="region of interest" description="Disordered" evidence="1">
    <location>
        <begin position="37"/>
        <end position="117"/>
    </location>
</feature>
<accession>A0A254THP6</accession>
<gene>
    <name evidence="4" type="ORF">AYR66_24410</name>
</gene>
<comment type="caution">
    <text evidence="4">The sequence shown here is derived from an EMBL/GenBank/DDBJ whole genome shotgun (WGS) entry which is preliminary data.</text>
</comment>
<reference evidence="4 5" key="1">
    <citation type="submission" date="2016-02" db="EMBL/GenBank/DDBJ databases">
        <authorList>
            <person name="Wen L."/>
            <person name="He K."/>
            <person name="Yang H."/>
        </authorList>
    </citation>
    <scope>NUCLEOTIDE SEQUENCE [LARGE SCALE GENOMIC DNA]</scope>
    <source>
        <strain evidence="4 5">TSA40</strain>
    </source>
</reference>
<dbReference type="RefSeq" id="WP_088708990.1">
    <property type="nucleotide sequence ID" value="NZ_LSTO01000001.1"/>
</dbReference>
<dbReference type="Proteomes" id="UP000197535">
    <property type="component" value="Unassembled WGS sequence"/>
</dbReference>
<evidence type="ECO:0000256" key="1">
    <source>
        <dbReference type="SAM" id="MobiDB-lite"/>
    </source>
</evidence>
<dbReference type="OrthoDB" id="9181422at2"/>
<dbReference type="EMBL" id="LSTO01000001">
    <property type="protein sequence ID" value="OWW22170.1"/>
    <property type="molecule type" value="Genomic_DNA"/>
</dbReference>
<keyword evidence="5" id="KW-1185">Reference proteome</keyword>
<evidence type="ECO:0000313" key="5">
    <source>
        <dbReference type="Proteomes" id="UP000197535"/>
    </source>
</evidence>
<feature type="domain" description="DUF4124" evidence="3">
    <location>
        <begin position="17"/>
        <end position="69"/>
    </location>
</feature>
<keyword evidence="2" id="KW-0732">Signal</keyword>
<evidence type="ECO:0000259" key="3">
    <source>
        <dbReference type="Pfam" id="PF13511"/>
    </source>
</evidence>
<name>A0A254THP6_9BURK</name>
<evidence type="ECO:0000256" key="2">
    <source>
        <dbReference type="SAM" id="SignalP"/>
    </source>
</evidence>
<feature type="signal peptide" evidence="2">
    <location>
        <begin position="1"/>
        <end position="27"/>
    </location>
</feature>
<feature type="compositionally biased region" description="Basic and acidic residues" evidence="1">
    <location>
        <begin position="95"/>
        <end position="117"/>
    </location>
</feature>
<dbReference type="InterPro" id="IPR025392">
    <property type="entry name" value="DUF4124"/>
</dbReference>
<feature type="region of interest" description="Disordered" evidence="1">
    <location>
        <begin position="132"/>
        <end position="166"/>
    </location>
</feature>
<evidence type="ECO:0000313" key="4">
    <source>
        <dbReference type="EMBL" id="OWW22170.1"/>
    </source>
</evidence>
<dbReference type="AlphaFoldDB" id="A0A254THP6"/>
<proteinExistence type="predicted"/>
<feature type="chain" id="PRO_5012197356" description="DUF4124 domain-containing protein" evidence="2">
    <location>
        <begin position="28"/>
        <end position="166"/>
    </location>
</feature>